<evidence type="ECO:0000256" key="1">
    <source>
        <dbReference type="SAM" id="Phobius"/>
    </source>
</evidence>
<name>A0A9P8ADY2_9AGAR</name>
<dbReference type="Proteomes" id="UP001049176">
    <property type="component" value="Chromosome 1"/>
</dbReference>
<dbReference type="EMBL" id="CM032181">
    <property type="protein sequence ID" value="KAG7098082.1"/>
    <property type="molecule type" value="Genomic_DNA"/>
</dbReference>
<dbReference type="GeneID" id="66069132"/>
<evidence type="ECO:0000259" key="2">
    <source>
        <dbReference type="Pfam" id="PF20153"/>
    </source>
</evidence>
<dbReference type="RefSeq" id="XP_043014552.1">
    <property type="nucleotide sequence ID" value="XM_043145853.1"/>
</dbReference>
<protein>
    <recommendedName>
        <fullName evidence="2">DUF6535 domain-containing protein</fullName>
    </recommendedName>
</protein>
<keyword evidence="1" id="KW-0812">Transmembrane</keyword>
<dbReference type="KEGG" id="more:E1B28_000056"/>
<proteinExistence type="predicted"/>
<keyword evidence="4" id="KW-1185">Reference proteome</keyword>
<dbReference type="InterPro" id="IPR045338">
    <property type="entry name" value="DUF6535"/>
</dbReference>
<evidence type="ECO:0000313" key="4">
    <source>
        <dbReference type="Proteomes" id="UP001049176"/>
    </source>
</evidence>
<gene>
    <name evidence="3" type="ORF">E1B28_000056</name>
</gene>
<comment type="caution">
    <text evidence="3">The sequence shown here is derived from an EMBL/GenBank/DDBJ whole genome shotgun (WGS) entry which is preliminary data.</text>
</comment>
<feature type="transmembrane region" description="Helical" evidence="1">
    <location>
        <begin position="76"/>
        <end position="93"/>
    </location>
</feature>
<keyword evidence="1" id="KW-1133">Transmembrane helix</keyword>
<dbReference type="AlphaFoldDB" id="A0A9P8ADY2"/>
<feature type="transmembrane region" description="Helical" evidence="1">
    <location>
        <begin position="227"/>
        <end position="249"/>
    </location>
</feature>
<feature type="transmembrane region" description="Helical" evidence="1">
    <location>
        <begin position="142"/>
        <end position="160"/>
    </location>
</feature>
<dbReference type="OrthoDB" id="3235960at2759"/>
<sequence>MLSIPLANQLPLKPPSDPTLKLIYEFWIKEEEKKPDPSADPEPVKPTLQESWATIIKTVDSFDEDMVGGYKEDIDTLLVFAGLFSAVVTAFTIESYQWLHEDPQDTTVTLLQQISSWQMNGTALPQSQTFTPSPSDIRINTFWFLSLIIALVDALFALLCKQWVREHKRQINTWTPDQALALRWLRYQSFGRWHVPKILASLPILLEIALFLFFAGVLELLWSRHSIPFSFALFIVGAAVLFYFITTILPGISIIQQVLHIHPEFAQDKSWLWPRDMDHLPLVNFICPYKSPQSWLIFQLFSAIYHIPFFKQSLFSLLGWFHQYRSTAEGFEKFDGTITRNVLKLSSWGSLDMNVVERFSRIRDCPDFYELMGFQWLVQETYDIPSMLPHLKNVLEKLPKDLVMHTIFDSWGSPLIFNLDKSLEDHSVCRTDDDLFGDHLSTHHLNLASQILCF</sequence>
<reference evidence="3" key="1">
    <citation type="journal article" date="2021" name="Genome Biol. Evol.">
        <title>The assembled and annotated genome of the fairy-ring fungus Marasmius oreades.</title>
        <authorList>
            <person name="Hiltunen M."/>
            <person name="Ament-Velasquez S.L."/>
            <person name="Johannesson H."/>
        </authorList>
    </citation>
    <scope>NUCLEOTIDE SEQUENCE</scope>
    <source>
        <strain evidence="3">03SP1</strain>
    </source>
</reference>
<evidence type="ECO:0000313" key="3">
    <source>
        <dbReference type="EMBL" id="KAG7098082.1"/>
    </source>
</evidence>
<feature type="transmembrane region" description="Helical" evidence="1">
    <location>
        <begin position="198"/>
        <end position="221"/>
    </location>
</feature>
<accession>A0A9P8ADY2</accession>
<keyword evidence="1" id="KW-0472">Membrane</keyword>
<feature type="domain" description="DUF6535" evidence="2">
    <location>
        <begin position="52"/>
        <end position="223"/>
    </location>
</feature>
<organism evidence="3 4">
    <name type="scientific">Marasmius oreades</name>
    <name type="common">fairy-ring Marasmius</name>
    <dbReference type="NCBI Taxonomy" id="181124"/>
    <lineage>
        <taxon>Eukaryota</taxon>
        <taxon>Fungi</taxon>
        <taxon>Dikarya</taxon>
        <taxon>Basidiomycota</taxon>
        <taxon>Agaricomycotina</taxon>
        <taxon>Agaricomycetes</taxon>
        <taxon>Agaricomycetidae</taxon>
        <taxon>Agaricales</taxon>
        <taxon>Marasmiineae</taxon>
        <taxon>Marasmiaceae</taxon>
        <taxon>Marasmius</taxon>
    </lineage>
</organism>
<dbReference type="Pfam" id="PF20153">
    <property type="entry name" value="DUF6535"/>
    <property type="match status" value="1"/>
</dbReference>